<gene>
    <name evidence="2" type="ORF">Q0590_11485</name>
</gene>
<feature type="chain" id="PRO_5047335295" description="DUF4369 domain-containing protein" evidence="1">
    <location>
        <begin position="24"/>
        <end position="238"/>
    </location>
</feature>
<reference evidence="2" key="1">
    <citation type="submission" date="2023-07" db="EMBL/GenBank/DDBJ databases">
        <title>The genome sequence of Rhodocytophaga aerolata KACC 12507.</title>
        <authorList>
            <person name="Zhang X."/>
        </authorList>
    </citation>
    <scope>NUCLEOTIDE SEQUENCE</scope>
    <source>
        <strain evidence="2">KACC 12507</strain>
    </source>
</reference>
<name>A0ABT8R461_9BACT</name>
<keyword evidence="3" id="KW-1185">Reference proteome</keyword>
<dbReference type="Proteomes" id="UP001168528">
    <property type="component" value="Unassembled WGS sequence"/>
</dbReference>
<dbReference type="EMBL" id="JAUKPO010000005">
    <property type="protein sequence ID" value="MDO1446880.1"/>
    <property type="molecule type" value="Genomic_DNA"/>
</dbReference>
<dbReference type="RefSeq" id="WP_302037684.1">
    <property type="nucleotide sequence ID" value="NZ_JAUKPO010000005.1"/>
</dbReference>
<keyword evidence="1" id="KW-0732">Signal</keyword>
<comment type="caution">
    <text evidence="2">The sequence shown here is derived from an EMBL/GenBank/DDBJ whole genome shotgun (WGS) entry which is preliminary data.</text>
</comment>
<evidence type="ECO:0000313" key="2">
    <source>
        <dbReference type="EMBL" id="MDO1446880.1"/>
    </source>
</evidence>
<evidence type="ECO:0000313" key="3">
    <source>
        <dbReference type="Proteomes" id="UP001168528"/>
    </source>
</evidence>
<proteinExistence type="predicted"/>
<accession>A0ABT8R461</accession>
<evidence type="ECO:0000256" key="1">
    <source>
        <dbReference type="SAM" id="SignalP"/>
    </source>
</evidence>
<evidence type="ECO:0008006" key="4">
    <source>
        <dbReference type="Google" id="ProtNLM"/>
    </source>
</evidence>
<feature type="signal peptide" evidence="1">
    <location>
        <begin position="1"/>
        <end position="23"/>
    </location>
</feature>
<organism evidence="2 3">
    <name type="scientific">Rhodocytophaga aerolata</name>
    <dbReference type="NCBI Taxonomy" id="455078"/>
    <lineage>
        <taxon>Bacteria</taxon>
        <taxon>Pseudomonadati</taxon>
        <taxon>Bacteroidota</taxon>
        <taxon>Cytophagia</taxon>
        <taxon>Cytophagales</taxon>
        <taxon>Rhodocytophagaceae</taxon>
        <taxon>Rhodocytophaga</taxon>
    </lineage>
</organism>
<sequence>MKTILKKAFFSLFFAFTLQQSFAQTFLPAIDRFSSKKEGYLVTAKGDTTKFLLDDLDRKKGLIVNVTGKDMNGKKFEYKAEDIQFLALAPADFSKLSAYSEGSGSILRASKTDFKSINRDLVFFYQEYLEDKKRTVLVQLLNPGFDNTLRVYNDPYAMETSGVAVAGVQMTGGMDKSYYVNYKGKTFRMYKKDYDKKFKEFFGDCPELKAKYKNEAWRDFAEHVFFYEQSCASALSTK</sequence>
<protein>
    <recommendedName>
        <fullName evidence="4">DUF4369 domain-containing protein</fullName>
    </recommendedName>
</protein>